<reference evidence="11" key="1">
    <citation type="journal article" date="2022" name="bioRxiv">
        <title>Genomics of Preaxostyla Flagellates Illuminates Evolutionary Transitions and the Path Towards Mitochondrial Loss.</title>
        <authorList>
            <person name="Novak L.V.F."/>
            <person name="Treitli S.C."/>
            <person name="Pyrih J."/>
            <person name="Halakuc P."/>
            <person name="Pipaliya S.V."/>
            <person name="Vacek V."/>
            <person name="Brzon O."/>
            <person name="Soukal P."/>
            <person name="Eme L."/>
            <person name="Dacks J.B."/>
            <person name="Karnkowska A."/>
            <person name="Elias M."/>
            <person name="Hampl V."/>
        </authorList>
    </citation>
    <scope>NUCLEOTIDE SEQUENCE</scope>
    <source>
        <strain evidence="11">RCP-MX</strain>
    </source>
</reference>
<dbReference type="Gene3D" id="1.20.1510.10">
    <property type="entry name" value="Cation efflux protein transmembrane domain"/>
    <property type="match status" value="1"/>
</dbReference>
<evidence type="ECO:0000313" key="11">
    <source>
        <dbReference type="EMBL" id="KAJ4458200.1"/>
    </source>
</evidence>
<protein>
    <recommendedName>
        <fullName evidence="10">Cation efflux protein transmembrane domain-containing protein</fullName>
    </recommendedName>
</protein>
<dbReference type="InterPro" id="IPR058533">
    <property type="entry name" value="Cation_efflux_TM"/>
</dbReference>
<comment type="similarity">
    <text evidence="2">Belongs to the cation diffusion facilitator (CDF) transporter (TC 2.A.4) family. SLC30A subfamily.</text>
</comment>
<comment type="subcellular location">
    <subcellularLocation>
        <location evidence="1">Membrane</location>
        <topology evidence="1">Multi-pass membrane protein</topology>
    </subcellularLocation>
</comment>
<dbReference type="PANTHER" id="PTHR45755:SF4">
    <property type="entry name" value="ZINC TRANSPORTER 7"/>
    <property type="match status" value="1"/>
</dbReference>
<evidence type="ECO:0000256" key="5">
    <source>
        <dbReference type="ARBA" id="ARBA00022989"/>
    </source>
</evidence>
<evidence type="ECO:0000256" key="8">
    <source>
        <dbReference type="SAM" id="MobiDB-lite"/>
    </source>
</evidence>
<feature type="compositionally biased region" description="Low complexity" evidence="8">
    <location>
        <begin position="993"/>
        <end position="1017"/>
    </location>
</feature>
<evidence type="ECO:0000256" key="9">
    <source>
        <dbReference type="SAM" id="Phobius"/>
    </source>
</evidence>
<evidence type="ECO:0000256" key="2">
    <source>
        <dbReference type="ARBA" id="ARBA00008873"/>
    </source>
</evidence>
<feature type="compositionally biased region" description="Low complexity" evidence="8">
    <location>
        <begin position="905"/>
        <end position="930"/>
    </location>
</feature>
<feature type="compositionally biased region" description="Low complexity" evidence="8">
    <location>
        <begin position="864"/>
        <end position="887"/>
    </location>
</feature>
<evidence type="ECO:0000256" key="4">
    <source>
        <dbReference type="ARBA" id="ARBA00022692"/>
    </source>
</evidence>
<feature type="domain" description="Cation efflux protein transmembrane" evidence="10">
    <location>
        <begin position="375"/>
        <end position="643"/>
    </location>
</feature>
<evidence type="ECO:0000256" key="3">
    <source>
        <dbReference type="ARBA" id="ARBA00022448"/>
    </source>
</evidence>
<dbReference type="PANTHER" id="PTHR45755">
    <property type="match status" value="1"/>
</dbReference>
<dbReference type="SUPFAM" id="SSF161111">
    <property type="entry name" value="Cation efflux protein transmembrane domain-like"/>
    <property type="match status" value="1"/>
</dbReference>
<dbReference type="Pfam" id="PF01545">
    <property type="entry name" value="Cation_efflux"/>
    <property type="match status" value="1"/>
</dbReference>
<dbReference type="Proteomes" id="UP001141327">
    <property type="component" value="Unassembled WGS sequence"/>
</dbReference>
<feature type="compositionally biased region" description="Pro residues" evidence="8">
    <location>
        <begin position="979"/>
        <end position="992"/>
    </location>
</feature>
<feature type="transmembrane region" description="Helical" evidence="9">
    <location>
        <begin position="47"/>
        <end position="65"/>
    </location>
</feature>
<feature type="region of interest" description="Disordered" evidence="8">
    <location>
        <begin position="289"/>
        <end position="345"/>
    </location>
</feature>
<sequence length="1046" mass="106164">MTYAVSILLWAKGLQLSGLMRTLIFETFELLLMSLNKFGMLTGRGRLALLVGFVTLATMTFVPGLACPPPFPYPPYPLWCASWQIGGLVQARGYLVGALALLCAQLMEALRRASTKRTSDELGAKRMHSLVVICALGASLALMAIARSVGVRGPAAVPPLAASRLAPLVEVAVGVCWLVAPFYAAPILKSHTGKRRYVRMAYMLPMACGAALVFVTGAAPALSVPLLVAGGILTLGLLPPHADLPPDSAAFPRCWLPLAKPHLTGGLDPGRVAGSCWVACWVACRGRGSGAAADGPHERHRGHRRRDALPTSAPGSAAEPARPMGGPAGPASGQGRSSGGAEADRNGPSALRRLLTVARCGHPDLAVRQHGLLGAICLLTGLVGLVAGTQAGSLSLAAASLHLLMTRFWPLGHAVLARFAALWPPERRMSFGYVRLVPVADLVLVALVGAGALRLCGWAAGRLLLGARAPGAAMLEWVLALSAPAHVRPLVWAACGLLVCCAAVTERAGRGDAAGRCEAEFLRSAGGPRPSASISPPTRLPRGPIRGTHWLDAVAGSDRIGWDGIGSDGMGSDRIGSDRIGGCAGALGRVLVAVGPPLAELVVLVLVRLTGWCWLDGAWTLAVCALTLRAATPVLFAASRLLLHRTPPRMRDPLEWCIQKARRYAAPTPCRSAAGCCMTRCCLILAMEGVAACTDAHFWELAPGETVGTMRVEVLPGADTQHILRTAQDILIAKGVTRPTLQLHCPHPLPAGPLVVSPRPEALRAANSGNPGALAMGGPYDPALAAASASAPLAAPDLQLQPPAFSYATAGPGPDGGLAAASGGVGGGGGKHPLLGGTTPLRPSVAAAVTHEFFTALRNARAGTPSLPRPSASPSASLGATSPSLGARSRPASEGSGAALTSPMAATPSLASHSTAAPATPATPATPSTPGRAGSALGLEPLLSPEPIRGPEAAALPSRPAPSHLGLSSLSSSAALASIPPPSAPPTAPGPGPTTALPAGFALAPAPGAPASAPTASEAAMAAARALLARPALRAAPKAPEPGGSP</sequence>
<evidence type="ECO:0000313" key="12">
    <source>
        <dbReference type="Proteomes" id="UP001141327"/>
    </source>
</evidence>
<feature type="transmembrane region" description="Helical" evidence="9">
    <location>
        <begin position="85"/>
        <end position="106"/>
    </location>
</feature>
<keyword evidence="3" id="KW-0813">Transport</keyword>
<feature type="compositionally biased region" description="Low complexity" evidence="8">
    <location>
        <begin position="961"/>
        <end position="978"/>
    </location>
</feature>
<comment type="caution">
    <text evidence="11">The sequence shown here is derived from an EMBL/GenBank/DDBJ whole genome shotgun (WGS) entry which is preliminary data.</text>
</comment>
<feature type="compositionally biased region" description="Low complexity" evidence="8">
    <location>
        <begin position="317"/>
        <end position="341"/>
    </location>
</feature>
<keyword evidence="5 9" id="KW-1133">Transmembrane helix</keyword>
<evidence type="ECO:0000259" key="10">
    <source>
        <dbReference type="Pfam" id="PF01545"/>
    </source>
</evidence>
<accession>A0ABQ8UG05</accession>
<dbReference type="InterPro" id="IPR027469">
    <property type="entry name" value="Cation_efflux_TMD_sf"/>
</dbReference>
<proteinExistence type="inferred from homology"/>
<name>A0ABQ8UG05_9EUKA</name>
<evidence type="ECO:0000256" key="6">
    <source>
        <dbReference type="ARBA" id="ARBA00023065"/>
    </source>
</evidence>
<feature type="region of interest" description="Disordered" evidence="8">
    <location>
        <begin position="862"/>
        <end position="1017"/>
    </location>
</feature>
<dbReference type="EMBL" id="JAPMOS010000033">
    <property type="protein sequence ID" value="KAJ4458200.1"/>
    <property type="molecule type" value="Genomic_DNA"/>
</dbReference>
<feature type="transmembrane region" description="Helical" evidence="9">
    <location>
        <begin position="165"/>
        <end position="185"/>
    </location>
</feature>
<dbReference type="InterPro" id="IPR045316">
    <property type="entry name" value="Msc2-like"/>
</dbReference>
<organism evidence="11 12">
    <name type="scientific">Paratrimastix pyriformis</name>
    <dbReference type="NCBI Taxonomy" id="342808"/>
    <lineage>
        <taxon>Eukaryota</taxon>
        <taxon>Metamonada</taxon>
        <taxon>Preaxostyla</taxon>
        <taxon>Paratrimastigidae</taxon>
        <taxon>Paratrimastix</taxon>
    </lineage>
</organism>
<gene>
    <name evidence="11" type="ORF">PAPYR_6165</name>
</gene>
<feature type="transmembrane region" description="Helical" evidence="9">
    <location>
        <begin position="127"/>
        <end position="145"/>
    </location>
</feature>
<keyword evidence="4 9" id="KW-0812">Transmembrane</keyword>
<evidence type="ECO:0000256" key="7">
    <source>
        <dbReference type="ARBA" id="ARBA00023136"/>
    </source>
</evidence>
<keyword evidence="6" id="KW-0406">Ion transport</keyword>
<keyword evidence="12" id="KW-1185">Reference proteome</keyword>
<keyword evidence="7 9" id="KW-0472">Membrane</keyword>
<evidence type="ECO:0000256" key="1">
    <source>
        <dbReference type="ARBA" id="ARBA00004141"/>
    </source>
</evidence>